<proteinExistence type="predicted"/>
<dbReference type="SUPFAM" id="SSF48452">
    <property type="entry name" value="TPR-like"/>
    <property type="match status" value="2"/>
</dbReference>
<keyword evidence="3" id="KW-1133">Transmembrane helix</keyword>
<feature type="transmembrane region" description="Helical" evidence="3">
    <location>
        <begin position="386"/>
        <end position="407"/>
    </location>
</feature>
<dbReference type="RefSeq" id="WP_210757981.1">
    <property type="nucleotide sequence ID" value="NZ_CP060139.1"/>
</dbReference>
<keyword evidence="5" id="KW-1185">Reference proteome</keyword>
<evidence type="ECO:0000313" key="5">
    <source>
        <dbReference type="Proteomes" id="UP000516305"/>
    </source>
</evidence>
<dbReference type="AlphaFoldDB" id="A0A7H0VCK2"/>
<evidence type="ECO:0000313" key="4">
    <source>
        <dbReference type="EMBL" id="QNR23450.1"/>
    </source>
</evidence>
<evidence type="ECO:0000256" key="1">
    <source>
        <dbReference type="PROSITE-ProRule" id="PRU00339"/>
    </source>
</evidence>
<feature type="coiled-coil region" evidence="2">
    <location>
        <begin position="356"/>
        <end position="383"/>
    </location>
</feature>
<dbReference type="InterPro" id="IPR011990">
    <property type="entry name" value="TPR-like_helical_dom_sf"/>
</dbReference>
<evidence type="ECO:0000256" key="3">
    <source>
        <dbReference type="SAM" id="Phobius"/>
    </source>
</evidence>
<feature type="coiled-coil region" evidence="2">
    <location>
        <begin position="428"/>
        <end position="483"/>
    </location>
</feature>
<dbReference type="KEGG" id="chyd:H4K34_13835"/>
<sequence>MVSLNQLKAQEFPNSFRGTLRAMSDSSFNTDRLIRLETHIFSIAQNKGDSLGNWFLPAYEDYIDSLDPKLQAEALESMLIICYQQIGNLDMAEGFLEKRIQILEEIGHEEMLAVALSQLMFLQADQEEKEKAIETSIRLREMIRLKGDMLPERKSFLYRQLCGFYHKVREIQLGIEICNVGAEYAEDENDDRNLAGIYEALALLHENKGSSNDSIINYREMAISKAEAAGDSFLLRTLYRNMARTYAKLNRIEVAREYYEKTFKIYENYPYLFGWITDMTSYGNFLLDVQDVKRAEELYQKLSSLYPEYAHHDESVKHLANLGMKIMVSRADVDSFNYYKTIYDSLWIDVLEKDKLEVREELLVEYETKEKEAQNKILEARNQGTMIALIAVGLVAILLIFLVNTIVKRRKAERILHEQKEALMASDLKRTALEKEQSEQKNNQLKAELQERVKQITEHQMLNAELKQLLNDLNNNLEQPENRKLTRQMKNLVGRKATEAALEEIAQKINDFYPGLQDQLAGKLGEKKEAEVYTTMLYLMDYRTEDIAKLLQKTEKAVRNIRYRVRKKLDMAEELDFQDGVKEILQLVS</sequence>
<reference evidence="4 5" key="1">
    <citation type="submission" date="2020-08" db="EMBL/GenBank/DDBJ databases">
        <title>Croceimicrobium hydrocarbonivorans gen. nov., sp. nov., a novel marine bacterium isolated from a bacterial consortium that degrades polyethylene terephthalate.</title>
        <authorList>
            <person name="Liu R."/>
        </authorList>
    </citation>
    <scope>NUCLEOTIDE SEQUENCE [LARGE SCALE GENOMIC DNA]</scope>
    <source>
        <strain evidence="4 5">A20-9</strain>
    </source>
</reference>
<dbReference type="InterPro" id="IPR019734">
    <property type="entry name" value="TPR_rpt"/>
</dbReference>
<accession>A0A7H0VCK2</accession>
<keyword evidence="3" id="KW-0472">Membrane</keyword>
<organism evidence="4 5">
    <name type="scientific">Croceimicrobium hydrocarbonivorans</name>
    <dbReference type="NCBI Taxonomy" id="2761580"/>
    <lineage>
        <taxon>Bacteria</taxon>
        <taxon>Pseudomonadati</taxon>
        <taxon>Bacteroidota</taxon>
        <taxon>Flavobacteriia</taxon>
        <taxon>Flavobacteriales</taxon>
        <taxon>Owenweeksiaceae</taxon>
        <taxon>Croceimicrobium</taxon>
    </lineage>
</organism>
<feature type="repeat" description="TPR" evidence="1">
    <location>
        <begin position="236"/>
        <end position="269"/>
    </location>
</feature>
<evidence type="ECO:0000256" key="2">
    <source>
        <dbReference type="SAM" id="Coils"/>
    </source>
</evidence>
<keyword evidence="3" id="KW-0812">Transmembrane</keyword>
<dbReference type="EMBL" id="CP060139">
    <property type="protein sequence ID" value="QNR23450.1"/>
    <property type="molecule type" value="Genomic_DNA"/>
</dbReference>
<protein>
    <submittedName>
        <fullName evidence="4">Tetratricopeptide repeat protein</fullName>
    </submittedName>
</protein>
<dbReference type="Gene3D" id="1.25.40.10">
    <property type="entry name" value="Tetratricopeptide repeat domain"/>
    <property type="match status" value="2"/>
</dbReference>
<name>A0A7H0VCK2_9FLAO</name>
<dbReference type="PROSITE" id="PS50005">
    <property type="entry name" value="TPR"/>
    <property type="match status" value="1"/>
</dbReference>
<gene>
    <name evidence="4" type="ORF">H4K34_13835</name>
</gene>
<dbReference type="Proteomes" id="UP000516305">
    <property type="component" value="Chromosome"/>
</dbReference>
<keyword evidence="2" id="KW-0175">Coiled coil</keyword>
<keyword evidence="1" id="KW-0802">TPR repeat</keyword>